<protein>
    <recommendedName>
        <fullName evidence="3">Glycoside hydrolase family 42 N-terminal domain-containing protein</fullName>
    </recommendedName>
</protein>
<evidence type="ECO:0000313" key="2">
    <source>
        <dbReference type="Proteomes" id="UP000003688"/>
    </source>
</evidence>
<proteinExistence type="predicted"/>
<evidence type="ECO:0000313" key="1">
    <source>
        <dbReference type="EMBL" id="EEF62126.1"/>
    </source>
</evidence>
<dbReference type="PROSITE" id="PS51257">
    <property type="entry name" value="PROKAR_LIPOPROTEIN"/>
    <property type="match status" value="1"/>
</dbReference>
<reference evidence="1 2" key="1">
    <citation type="journal article" date="2011" name="J. Bacteriol.">
        <title>Genome sequence of 'Pedosphaera parvula' Ellin514, an aerobic Verrucomicrobial isolate from pasture soil.</title>
        <authorList>
            <person name="Kant R."/>
            <person name="van Passel M.W."/>
            <person name="Sangwan P."/>
            <person name="Palva A."/>
            <person name="Lucas S."/>
            <person name="Copeland A."/>
            <person name="Lapidus A."/>
            <person name="Glavina Del Rio T."/>
            <person name="Dalin E."/>
            <person name="Tice H."/>
            <person name="Bruce D."/>
            <person name="Goodwin L."/>
            <person name="Pitluck S."/>
            <person name="Chertkov O."/>
            <person name="Larimer F.W."/>
            <person name="Land M.L."/>
            <person name="Hauser L."/>
            <person name="Brettin T.S."/>
            <person name="Detter J.C."/>
            <person name="Han S."/>
            <person name="de Vos W.M."/>
            <person name="Janssen P.H."/>
            <person name="Smidt H."/>
        </authorList>
    </citation>
    <scope>NUCLEOTIDE SEQUENCE [LARGE SCALE GENOMIC DNA]</scope>
    <source>
        <strain evidence="1 2">Ellin514</strain>
    </source>
</reference>
<evidence type="ECO:0008006" key="3">
    <source>
        <dbReference type="Google" id="ProtNLM"/>
    </source>
</evidence>
<dbReference type="STRING" id="320771.Cflav_PD6401"/>
<gene>
    <name evidence="1" type="ORF">Cflav_PD6401</name>
</gene>
<accession>B9XDI0</accession>
<keyword evidence="2" id="KW-1185">Reference proteome</keyword>
<dbReference type="Gene3D" id="3.20.20.80">
    <property type="entry name" value="Glycosidases"/>
    <property type="match status" value="1"/>
</dbReference>
<comment type="caution">
    <text evidence="1">The sequence shown here is derived from an EMBL/GenBank/DDBJ whole genome shotgun (WGS) entry which is preliminary data.</text>
</comment>
<sequence precursor="true">MRHASDYSEGMKFLRPFLCGAAAALIACGCSSTDPKPISRRQAEVTTKASSMSNAVEQPIFPVMAWNSAPNDPAVLKKMKECGLTVAGFVAPGTLDACQAAGLKGIVWDARTMGYDWTKVDANVARSNVASVVAETGKHPATYGYYLRDEPGADFFPGLATVAGFFNEMAPGKWAYINCFPNYAENWQMHATNYNDYLEQFVNTIHPTTLSYDHYSIMDDGSLRDVYWSNLEQMSAVARKYNLPFWNIVLSVGSFNFREPTAADFQFQVYSSLAYGAKGIAYFTYFAPQVGNYRMAPIDQFGNETANWHNMQNVNLQIQKLAPTLLQLKCDEVYHFGSIPSGCKGPSTNSLVTTVGGQMVVGDFTHKDGTRYVMLVNKDVQKSIPCGPQFRKAPRKVLKVSPYTGDLVAFEGEQVWLAPGAGVLLRVEQ</sequence>
<organism evidence="1 2">
    <name type="scientific">Pedosphaera parvula (strain Ellin514)</name>
    <dbReference type="NCBI Taxonomy" id="320771"/>
    <lineage>
        <taxon>Bacteria</taxon>
        <taxon>Pseudomonadati</taxon>
        <taxon>Verrucomicrobiota</taxon>
        <taxon>Pedosphaerae</taxon>
        <taxon>Pedosphaerales</taxon>
        <taxon>Pedosphaeraceae</taxon>
        <taxon>Pedosphaera</taxon>
    </lineage>
</organism>
<name>B9XDI0_PEDPL</name>
<dbReference type="EMBL" id="ABOX02000006">
    <property type="protein sequence ID" value="EEF62126.1"/>
    <property type="molecule type" value="Genomic_DNA"/>
</dbReference>
<dbReference type="AlphaFoldDB" id="B9XDI0"/>
<dbReference type="Proteomes" id="UP000003688">
    <property type="component" value="Unassembled WGS sequence"/>
</dbReference>